<dbReference type="GO" id="GO:0004252">
    <property type="term" value="F:serine-type endopeptidase activity"/>
    <property type="evidence" value="ECO:0007669"/>
    <property type="project" value="InterPro"/>
</dbReference>
<comment type="caution">
    <text evidence="2">The sequence shown here is derived from an EMBL/GenBank/DDBJ whole genome shotgun (WGS) entry which is preliminary data.</text>
</comment>
<dbReference type="Pfam" id="PF10502">
    <property type="entry name" value="Peptidase_S26"/>
    <property type="match status" value="1"/>
</dbReference>
<evidence type="ECO:0000313" key="2">
    <source>
        <dbReference type="EMBL" id="NML95112.1"/>
    </source>
</evidence>
<organism evidence="2 3">
    <name type="scientific">Novosphingobium olei</name>
    <dbReference type="NCBI Taxonomy" id="2728851"/>
    <lineage>
        <taxon>Bacteria</taxon>
        <taxon>Pseudomonadati</taxon>
        <taxon>Pseudomonadota</taxon>
        <taxon>Alphaproteobacteria</taxon>
        <taxon>Sphingomonadales</taxon>
        <taxon>Sphingomonadaceae</taxon>
        <taxon>Novosphingobium</taxon>
    </lineage>
</organism>
<dbReference type="InterPro" id="IPR036286">
    <property type="entry name" value="LexA/Signal_pep-like_sf"/>
</dbReference>
<accession>A0A7Y0BR63</accession>
<sequence>MALAQPDSTAPASTGGGIFTRKRVATGALLAMVGLGLGELSDWRAHHALLINASQSLPDWAFLVERGRFPSRGDFVVFAPGYDPLVRRHFGARPPAFVKIAYGVPGDRVDRAGHEVRVNGRTVARLKPRTRQGEVLVPGPLGTVPKGCVFTASPHKDGFDSRYAAIGFVCRDRLIGSAEAIL</sequence>
<feature type="domain" description="Peptidase S26" evidence="1">
    <location>
        <begin position="52"/>
        <end position="181"/>
    </location>
</feature>
<dbReference type="Gene3D" id="2.10.109.10">
    <property type="entry name" value="Umud Fragment, subunit A"/>
    <property type="match status" value="1"/>
</dbReference>
<gene>
    <name evidence="2" type="ORF">HHL27_15670</name>
</gene>
<dbReference type="EMBL" id="JABBGM010000007">
    <property type="protein sequence ID" value="NML95112.1"/>
    <property type="molecule type" value="Genomic_DNA"/>
</dbReference>
<dbReference type="GO" id="GO:0006465">
    <property type="term" value="P:signal peptide processing"/>
    <property type="evidence" value="ECO:0007669"/>
    <property type="project" value="InterPro"/>
</dbReference>
<proteinExistence type="predicted"/>
<protein>
    <submittedName>
        <fullName evidence="2">Type VI secretion protein</fullName>
    </submittedName>
</protein>
<evidence type="ECO:0000313" key="3">
    <source>
        <dbReference type="Proteomes" id="UP000583556"/>
    </source>
</evidence>
<dbReference type="InterPro" id="IPR019533">
    <property type="entry name" value="Peptidase_S26"/>
</dbReference>
<reference evidence="2 3" key="1">
    <citation type="submission" date="2020-04" db="EMBL/GenBank/DDBJ databases">
        <title>Novosphingobium sp. TW-4 isolated from soil.</title>
        <authorList>
            <person name="Dahal R.H."/>
            <person name="Chaudhary D.K."/>
        </authorList>
    </citation>
    <scope>NUCLEOTIDE SEQUENCE [LARGE SCALE GENOMIC DNA]</scope>
    <source>
        <strain evidence="2 3">TW-4</strain>
    </source>
</reference>
<keyword evidence="3" id="KW-1185">Reference proteome</keyword>
<dbReference type="Proteomes" id="UP000583556">
    <property type="component" value="Unassembled WGS sequence"/>
</dbReference>
<name>A0A7Y0BR63_9SPHN</name>
<dbReference type="SUPFAM" id="SSF51306">
    <property type="entry name" value="LexA/Signal peptidase"/>
    <property type="match status" value="1"/>
</dbReference>
<dbReference type="AlphaFoldDB" id="A0A7Y0BR63"/>
<evidence type="ECO:0000259" key="1">
    <source>
        <dbReference type="Pfam" id="PF10502"/>
    </source>
</evidence>